<name>A0A8K0AEK1_BRALA</name>
<evidence type="ECO:0000313" key="3">
    <source>
        <dbReference type="Proteomes" id="UP000838412"/>
    </source>
</evidence>
<dbReference type="Proteomes" id="UP000838412">
    <property type="component" value="Chromosome 9"/>
</dbReference>
<dbReference type="AlphaFoldDB" id="A0A8K0AEK1"/>
<dbReference type="OrthoDB" id="10501764at2759"/>
<feature type="signal peptide" evidence="1">
    <location>
        <begin position="1"/>
        <end position="16"/>
    </location>
</feature>
<evidence type="ECO:0000313" key="2">
    <source>
        <dbReference type="EMBL" id="CAH1273022.1"/>
    </source>
</evidence>
<protein>
    <submittedName>
        <fullName evidence="2">Hypp5030 protein</fullName>
    </submittedName>
</protein>
<evidence type="ECO:0000256" key="1">
    <source>
        <dbReference type="SAM" id="SignalP"/>
    </source>
</evidence>
<reference evidence="2" key="1">
    <citation type="submission" date="2022-01" db="EMBL/GenBank/DDBJ databases">
        <authorList>
            <person name="Braso-Vives M."/>
        </authorList>
    </citation>
    <scope>NUCLEOTIDE SEQUENCE</scope>
</reference>
<accession>A0A8K0AEK1</accession>
<dbReference type="EMBL" id="OV696694">
    <property type="protein sequence ID" value="CAH1273022.1"/>
    <property type="molecule type" value="Genomic_DNA"/>
</dbReference>
<sequence length="69" mass="7661">MLVLLLVGTFLHQAPSDSVESPHEPALQDAMDALGRVLDYCEHNYRMLNLDAVIGVRMVDGECTEFTPD</sequence>
<proteinExistence type="predicted"/>
<organism evidence="2 3">
    <name type="scientific">Branchiostoma lanceolatum</name>
    <name type="common">Common lancelet</name>
    <name type="synonym">Amphioxus lanceolatum</name>
    <dbReference type="NCBI Taxonomy" id="7740"/>
    <lineage>
        <taxon>Eukaryota</taxon>
        <taxon>Metazoa</taxon>
        <taxon>Chordata</taxon>
        <taxon>Cephalochordata</taxon>
        <taxon>Leptocardii</taxon>
        <taxon>Amphioxiformes</taxon>
        <taxon>Branchiostomatidae</taxon>
        <taxon>Branchiostoma</taxon>
    </lineage>
</organism>
<keyword evidence="1" id="KW-0732">Signal</keyword>
<feature type="chain" id="PRO_5035427647" evidence="1">
    <location>
        <begin position="17"/>
        <end position="69"/>
    </location>
</feature>
<keyword evidence="3" id="KW-1185">Reference proteome</keyword>
<gene>
    <name evidence="2" type="primary">Hypp5030</name>
    <name evidence="2" type="ORF">BLAG_LOCUS24499</name>
</gene>